<organism evidence="4 5">
    <name type="scientific">Phaeoacremonium minimum (strain UCR-PA7)</name>
    <name type="common">Esca disease fungus</name>
    <name type="synonym">Togninia minima</name>
    <dbReference type="NCBI Taxonomy" id="1286976"/>
    <lineage>
        <taxon>Eukaryota</taxon>
        <taxon>Fungi</taxon>
        <taxon>Dikarya</taxon>
        <taxon>Ascomycota</taxon>
        <taxon>Pezizomycotina</taxon>
        <taxon>Sordariomycetes</taxon>
        <taxon>Sordariomycetidae</taxon>
        <taxon>Togniniales</taxon>
        <taxon>Togniniaceae</taxon>
        <taxon>Phaeoacremonium</taxon>
    </lineage>
</organism>
<evidence type="ECO:0000259" key="3">
    <source>
        <dbReference type="Pfam" id="PF12708"/>
    </source>
</evidence>
<dbReference type="Pfam" id="PF12708">
    <property type="entry name" value="Pect-lyase_RHGA_epim"/>
    <property type="match status" value="2"/>
</dbReference>
<gene>
    <name evidence="4" type="ORF">UCRPA7_6324</name>
</gene>
<accession>R8BFU9</accession>
<dbReference type="OrthoDB" id="1046782at2759"/>
<dbReference type="eggNOG" id="ENOG502SK24">
    <property type="taxonomic scope" value="Eukaryota"/>
</dbReference>
<reference evidence="5" key="1">
    <citation type="journal article" date="2013" name="Genome Announc.">
        <title>Draft genome sequence of the ascomycete Phaeoacremonium aleophilum strain UCR-PA7, a causal agent of the esca disease complex in grapevines.</title>
        <authorList>
            <person name="Blanco-Ulate B."/>
            <person name="Rolshausen P."/>
            <person name="Cantu D."/>
        </authorList>
    </citation>
    <scope>NUCLEOTIDE SEQUENCE [LARGE SCALE GENOMIC DNA]</scope>
    <source>
        <strain evidence="5">UCR-PA7</strain>
    </source>
</reference>
<evidence type="ECO:0000256" key="2">
    <source>
        <dbReference type="SAM" id="SignalP"/>
    </source>
</evidence>
<dbReference type="Proteomes" id="UP000014074">
    <property type="component" value="Unassembled WGS sequence"/>
</dbReference>
<dbReference type="Gene3D" id="2.160.20.10">
    <property type="entry name" value="Single-stranded right-handed beta-helix, Pectin lyase-like"/>
    <property type="match status" value="4"/>
</dbReference>
<dbReference type="PANTHER" id="PTHR33928">
    <property type="entry name" value="POLYGALACTURONASE QRT3"/>
    <property type="match status" value="1"/>
</dbReference>
<name>R8BFU9_PHAM7</name>
<dbReference type="InterPro" id="IPR039279">
    <property type="entry name" value="QRT3-like"/>
</dbReference>
<dbReference type="InterPro" id="IPR011050">
    <property type="entry name" value="Pectin_lyase_fold/virulence"/>
</dbReference>
<feature type="signal peptide" evidence="2">
    <location>
        <begin position="1"/>
        <end position="21"/>
    </location>
</feature>
<dbReference type="InterPro" id="IPR024535">
    <property type="entry name" value="RHGA/B-epi-like_pectate_lyase"/>
</dbReference>
<feature type="domain" description="Rhamnogalacturonase A/B/Epimerase-like pectate lyase" evidence="3">
    <location>
        <begin position="462"/>
        <end position="520"/>
    </location>
</feature>
<dbReference type="InterPro" id="IPR012334">
    <property type="entry name" value="Pectin_lyas_fold"/>
</dbReference>
<evidence type="ECO:0000313" key="4">
    <source>
        <dbReference type="EMBL" id="EON98175.1"/>
    </source>
</evidence>
<evidence type="ECO:0000256" key="1">
    <source>
        <dbReference type="SAM" id="MobiDB-lite"/>
    </source>
</evidence>
<feature type="chain" id="PRO_5004452012" description="Rhamnogalacturonase A/B/Epimerase-like pectate lyase domain-containing protein" evidence="2">
    <location>
        <begin position="22"/>
        <end position="1174"/>
    </location>
</feature>
<dbReference type="EMBL" id="KB933232">
    <property type="protein sequence ID" value="EON98175.1"/>
    <property type="molecule type" value="Genomic_DNA"/>
</dbReference>
<dbReference type="AlphaFoldDB" id="R8BFU9"/>
<dbReference type="PANTHER" id="PTHR33928:SF2">
    <property type="entry name" value="PECTATE LYASE SUPERFAMILY PROTEIN DOMAIN-CONTAINING PROTEIN-RELATED"/>
    <property type="match status" value="1"/>
</dbReference>
<dbReference type="KEGG" id="tmn:UCRPA7_6324"/>
<dbReference type="GO" id="GO:0004650">
    <property type="term" value="F:polygalacturonase activity"/>
    <property type="evidence" value="ECO:0007669"/>
    <property type="project" value="InterPro"/>
</dbReference>
<keyword evidence="2" id="KW-0732">Signal</keyword>
<dbReference type="SUPFAM" id="SSF51126">
    <property type="entry name" value="Pectin lyase-like"/>
    <property type="match status" value="1"/>
</dbReference>
<dbReference type="HOGENOM" id="CLU_002540_3_1_1"/>
<protein>
    <recommendedName>
        <fullName evidence="3">Rhamnogalacturonase A/B/Epimerase-like pectate lyase domain-containing protein</fullName>
    </recommendedName>
</protein>
<evidence type="ECO:0000313" key="5">
    <source>
        <dbReference type="Proteomes" id="UP000014074"/>
    </source>
</evidence>
<dbReference type="CDD" id="cd23668">
    <property type="entry name" value="GH55_beta13glucanase-like"/>
    <property type="match status" value="1"/>
</dbReference>
<feature type="region of interest" description="Disordered" evidence="1">
    <location>
        <begin position="102"/>
        <end position="122"/>
    </location>
</feature>
<feature type="domain" description="Rhamnogalacturonase A/B/Epimerase-like pectate lyase" evidence="3">
    <location>
        <begin position="273"/>
        <end position="330"/>
    </location>
</feature>
<sequence>MIQWLHSFALLVILRVVFVVAEPSLSSPEPGTYLRHQRRALEKKPRYIQSNVTVSSNVTGTANVSYSALADAQKLVDAMLAQQSIYNTYRVEFPRRNNYYADNLPKPGSVHKKTRRRDEEPVPPVLNSTIRAAAAMLAEHHAQQLAANASLHKIYQQPTKIQRFDETAEKRKRASSDYWLGSIAHTGLAPMGQNNSWVVFRDVTKFGAKGDVGDANDLPIIRTSPSFIGLGAIETDVYEPGKNGDEWYINQSNFYRQLVCIGKWRKAHRLRMWFMGECFFYGGKYGIYGGNQQYTVRSFEFMLQTTASICLIWDWGWTWSQLHVVASPIGIMLINPDNPTGQQAGSTYILDSGFYDVGTVIFANTEPAKILESSIITLDNIGVEDVTSMVTFSDGTLLNLPVGNVDFVIVGNVEAAGPSYGMYQVALNNPSPLLTTSAVSYFRDSYFYKSRPQYEDLPLSYIINVKTLGAKGDGVTDDTAIINKALALTDETNLVYFPAGSYIVTSTITVAPSTRITGEVWSQLVASGSAGNFQDGQNPQAMIKVGEPGDVGVVEISDMLFTSIGALPGLVLMDWNIAADEQGSAGLWDAHFRVGGATGTKLQVAECPKGAAIQKGCIAAAMMLHITPGANGYFENMWAWVADHDLDDASNTMVTVACARGILIESQGPTWMLGTASEHSMLYQYNFYQTSNVWAGMIQTESPYFQYTTNTESPGVFSDSVGIFSNDPIFPDSSCKADDLMCNFSWAVMIYATQNLTIAGAGLYSWFDNYDQSVCVDAQNCQQRLLNNQGANDQLYFFNLVTIGSVEMVSDTETGTIVYAANNTQDALNNYTTVDDGYDSVFKYYVKAVKDMVPAALASFMAPSSSDNPSGGTGNKYFKCDFVETYGGGNDKITYDPCPIPWHQIDYVDKYTMTYTLEDSEGFFNDLLSTYGIEQSWVSFGTYANVNNDACGGNVGGGGPGSNLDRRCDGIDIYFYNYPKVSGNVTVSNPKDIVTAALPSVATLQNTIMARQLDLLFGQWTGPTDDLIQVISMPVLLMVQAVQSMQSAKEEAEKEKKEEQKELILEILGIVFAFIPFLDDIAPAIEGLDIAMEIFDVAGNAALAIQGIVAHPEEAPMEILGALGAGVDKNEEDIAALAKARRGISSDDIGKIGAKFQNLDKQMQDMIKAKACRI</sequence>
<dbReference type="RefSeq" id="XP_007917053.1">
    <property type="nucleotide sequence ID" value="XM_007918862.1"/>
</dbReference>
<dbReference type="FunFam" id="2.160.20.10:FF:000049">
    <property type="entry name" value="Putative exo-beta-1,3-glucanase"/>
    <property type="match status" value="1"/>
</dbReference>
<dbReference type="GeneID" id="19326968"/>
<keyword evidence="5" id="KW-1185">Reference proteome</keyword>
<proteinExistence type="predicted"/>